<comment type="caution">
    <text evidence="1">The sequence shown here is derived from an EMBL/GenBank/DDBJ whole genome shotgun (WGS) entry which is preliminary data.</text>
</comment>
<gene>
    <name evidence="1" type="ORF">GN958_ATG03578</name>
</gene>
<proteinExistence type="predicted"/>
<evidence type="ECO:0000313" key="2">
    <source>
        <dbReference type="Proteomes" id="UP000704712"/>
    </source>
</evidence>
<dbReference type="EMBL" id="JAACNO010000507">
    <property type="protein sequence ID" value="KAF4147168.1"/>
    <property type="molecule type" value="Genomic_DNA"/>
</dbReference>
<dbReference type="AlphaFoldDB" id="A0A8S9V9G7"/>
<dbReference type="Proteomes" id="UP000704712">
    <property type="component" value="Unassembled WGS sequence"/>
</dbReference>
<protein>
    <submittedName>
        <fullName evidence="1">Uncharacterized protein</fullName>
    </submittedName>
</protein>
<sequence>MKRRSLLRGRDVRGVASAFKAIQPGFHDVGSFLSTFRVLGKAIKKLSMLWQLFTNYVLDNGSNRLPEQTFDYALKLLRDSVTGKKHFVLVSDGEMLVPL</sequence>
<reference evidence="1" key="1">
    <citation type="submission" date="2020-03" db="EMBL/GenBank/DDBJ databases">
        <title>Hybrid Assembly of Korean Phytophthora infestans isolates.</title>
        <authorList>
            <person name="Prokchorchik M."/>
            <person name="Lee Y."/>
            <person name="Seo J."/>
            <person name="Cho J.-H."/>
            <person name="Park Y.-E."/>
            <person name="Jang D.-C."/>
            <person name="Im J.-S."/>
            <person name="Choi J.-G."/>
            <person name="Park H.-J."/>
            <person name="Lee G.-B."/>
            <person name="Lee Y.-G."/>
            <person name="Hong S.-Y."/>
            <person name="Cho K."/>
            <person name="Sohn K.H."/>
        </authorList>
    </citation>
    <scope>NUCLEOTIDE SEQUENCE</scope>
    <source>
        <strain evidence="1">KR_2_A2</strain>
    </source>
</reference>
<accession>A0A8S9V9G7</accession>
<organism evidence="1 2">
    <name type="scientific">Phytophthora infestans</name>
    <name type="common">Potato late blight agent</name>
    <name type="synonym">Botrytis infestans</name>
    <dbReference type="NCBI Taxonomy" id="4787"/>
    <lineage>
        <taxon>Eukaryota</taxon>
        <taxon>Sar</taxon>
        <taxon>Stramenopiles</taxon>
        <taxon>Oomycota</taxon>
        <taxon>Peronosporomycetes</taxon>
        <taxon>Peronosporales</taxon>
        <taxon>Peronosporaceae</taxon>
        <taxon>Phytophthora</taxon>
    </lineage>
</organism>
<evidence type="ECO:0000313" key="1">
    <source>
        <dbReference type="EMBL" id="KAF4147168.1"/>
    </source>
</evidence>
<name>A0A8S9V9G7_PHYIN</name>